<feature type="chain" id="PRO_5029865700" evidence="9">
    <location>
        <begin position="22"/>
        <end position="715"/>
    </location>
</feature>
<sequence>MCPVTMWRISIFLCLLLDATADSPITSEFRIKVCETLRCKLAADFIKSAMNDSVKPCNDFYSYACGSWAANHPVQKGEDVSSIDAIIERHINHLVIDILEEGENNNDSAALKYEKKFHKSCLDTDKIEEIGIQPLEETVNYFGGWPITMNSSDWNDENHDWQSIHEVYSAMQGLSSIFDIFVHYDHRNQSKWAIELNKPHRTMYDILLKKIDEATATEKYAEFMKNVVNAFLKSSNKTLSDDDISRDVEDIVNFEKSLRSLKVSDNETSDMEPPRTYMTIDDLQSFYNEENPTKPTSKINWLQTIRALFRNVNKSENIEIGELEEMGIGDKYFLHGLLHLLEKTPNRVIVNYVHWKFVSTSIKFTNKEMRDLYWQFINIGEDSEVVQKSRRETCRADMRIGTGLKYEFLRRHISPEDKEIALEMSSEVRSEMLDEIELSTWLDYDTKQETMIKLHDLKTRVAGAGGEWTEHVYEDLTIGNNYFENVQNVRKFYTTRMLKRLRESRDPRKFPLVHPLRVRPAYDKRHRRVVLSAAQLFSPLFHSSLPLPVNYGYLAPTIGNLMARAMEKEVDTNAYVTPWSSYFGENYKSYETKTECLIKQYNNYSVGPATIDENIYDAIAIKVAFNAFRNSFIGENTAMQLPGLEHLSEYQLFFVSYAVGKCQAVTTKYLAEHDPAYFTPNEYRVIGSISNSELFTNAFFCFFKNPENSAPKCTL</sequence>
<dbReference type="InParanoid" id="A0A7M7HG11"/>
<keyword evidence="13" id="KW-1185">Reference proteome</keyword>
<dbReference type="GeneID" id="100121441"/>
<keyword evidence="9" id="KW-0732">Signal</keyword>
<evidence type="ECO:0000256" key="6">
    <source>
        <dbReference type="ARBA" id="ARBA00022801"/>
    </source>
</evidence>
<keyword evidence="4" id="KW-0645">Protease</keyword>
<evidence type="ECO:0000256" key="4">
    <source>
        <dbReference type="ARBA" id="ARBA00022670"/>
    </source>
</evidence>
<feature type="signal peptide" evidence="9">
    <location>
        <begin position="1"/>
        <end position="21"/>
    </location>
</feature>
<dbReference type="CDD" id="cd08662">
    <property type="entry name" value="M13"/>
    <property type="match status" value="1"/>
</dbReference>
<accession>A0A7M7HG11</accession>
<dbReference type="GO" id="GO:0004222">
    <property type="term" value="F:metalloendopeptidase activity"/>
    <property type="evidence" value="ECO:0007669"/>
    <property type="project" value="InterPro"/>
</dbReference>
<dbReference type="InterPro" id="IPR000718">
    <property type="entry name" value="Peptidase_M13"/>
</dbReference>
<dbReference type="Gene3D" id="1.10.1380.10">
    <property type="entry name" value="Neutral endopeptidase , domain2"/>
    <property type="match status" value="1"/>
</dbReference>
<dbReference type="PANTHER" id="PTHR11733">
    <property type="entry name" value="ZINC METALLOPROTEASE FAMILY M13 NEPRILYSIN-RELATED"/>
    <property type="match status" value="1"/>
</dbReference>
<evidence type="ECO:0000256" key="1">
    <source>
        <dbReference type="ARBA" id="ARBA00001947"/>
    </source>
</evidence>
<evidence type="ECO:0000313" key="12">
    <source>
        <dbReference type="EnsemblMetazoa" id="XP_008214069"/>
    </source>
</evidence>
<dbReference type="OrthoDB" id="6475849at2759"/>
<evidence type="ECO:0000259" key="11">
    <source>
        <dbReference type="Pfam" id="PF05649"/>
    </source>
</evidence>
<dbReference type="PANTHER" id="PTHR11733:SF237">
    <property type="entry name" value="NEPRILYSIN-LIKE 4"/>
    <property type="match status" value="1"/>
</dbReference>
<dbReference type="InterPro" id="IPR042089">
    <property type="entry name" value="Peptidase_M13_dom_2"/>
</dbReference>
<organism evidence="12 13">
    <name type="scientific">Nasonia vitripennis</name>
    <name type="common">Parasitic wasp</name>
    <dbReference type="NCBI Taxonomy" id="7425"/>
    <lineage>
        <taxon>Eukaryota</taxon>
        <taxon>Metazoa</taxon>
        <taxon>Ecdysozoa</taxon>
        <taxon>Arthropoda</taxon>
        <taxon>Hexapoda</taxon>
        <taxon>Insecta</taxon>
        <taxon>Pterygota</taxon>
        <taxon>Neoptera</taxon>
        <taxon>Endopterygota</taxon>
        <taxon>Hymenoptera</taxon>
        <taxon>Apocrita</taxon>
        <taxon>Proctotrupomorpha</taxon>
        <taxon>Chalcidoidea</taxon>
        <taxon>Pteromalidae</taxon>
        <taxon>Pteromalinae</taxon>
        <taxon>Nasonia</taxon>
    </lineage>
</organism>
<dbReference type="KEGG" id="nvi:100121441"/>
<comment type="similarity">
    <text evidence="3">Belongs to the peptidase M13 family.</text>
</comment>
<dbReference type="GO" id="GO:0016485">
    <property type="term" value="P:protein processing"/>
    <property type="evidence" value="ECO:0007669"/>
    <property type="project" value="TreeGrafter"/>
</dbReference>
<dbReference type="AlphaFoldDB" id="A0A7M7HG11"/>
<keyword evidence="6" id="KW-0378">Hydrolase</keyword>
<dbReference type="SMR" id="A0A7M7HG11"/>
<protein>
    <submittedName>
        <fullName evidence="12">Uncharacterized protein</fullName>
    </submittedName>
</protein>
<dbReference type="GO" id="GO:0005886">
    <property type="term" value="C:plasma membrane"/>
    <property type="evidence" value="ECO:0007669"/>
    <property type="project" value="UniProtKB-SubCell"/>
</dbReference>
<keyword evidence="7" id="KW-0862">Zinc</keyword>
<dbReference type="InterPro" id="IPR018497">
    <property type="entry name" value="Peptidase_M13_C"/>
</dbReference>
<dbReference type="GO" id="GO:0046872">
    <property type="term" value="F:metal ion binding"/>
    <property type="evidence" value="ECO:0007669"/>
    <property type="project" value="UniProtKB-KW"/>
</dbReference>
<reference evidence="12" key="1">
    <citation type="submission" date="2021-01" db="UniProtKB">
        <authorList>
            <consortium name="EnsemblMetazoa"/>
        </authorList>
    </citation>
    <scope>IDENTIFICATION</scope>
</reference>
<keyword evidence="8" id="KW-0482">Metalloprotease</keyword>
<comment type="subcellular location">
    <subcellularLocation>
        <location evidence="2">Cell membrane</location>
        <topology evidence="2">Single-pass type II membrane protein</topology>
    </subcellularLocation>
</comment>
<dbReference type="Gene3D" id="3.40.390.10">
    <property type="entry name" value="Collagenase (Catalytic Domain)"/>
    <property type="match status" value="1"/>
</dbReference>
<name>A0A7M7HG11_NASVI</name>
<dbReference type="InterPro" id="IPR024079">
    <property type="entry name" value="MetalloPept_cat_dom_sf"/>
</dbReference>
<evidence type="ECO:0000259" key="10">
    <source>
        <dbReference type="Pfam" id="PF01431"/>
    </source>
</evidence>
<dbReference type="Proteomes" id="UP000002358">
    <property type="component" value="Chromosome 1"/>
</dbReference>
<evidence type="ECO:0000313" key="13">
    <source>
        <dbReference type="Proteomes" id="UP000002358"/>
    </source>
</evidence>
<feature type="domain" description="Peptidase M13 N-terminal" evidence="11">
    <location>
        <begin position="56"/>
        <end position="461"/>
    </location>
</feature>
<proteinExistence type="inferred from homology"/>
<evidence type="ECO:0000256" key="5">
    <source>
        <dbReference type="ARBA" id="ARBA00022723"/>
    </source>
</evidence>
<dbReference type="InterPro" id="IPR008753">
    <property type="entry name" value="Peptidase_M13_N"/>
</dbReference>
<dbReference type="RefSeq" id="XP_008214069.1">
    <property type="nucleotide sequence ID" value="XM_008215847.4"/>
</dbReference>
<evidence type="ECO:0000256" key="8">
    <source>
        <dbReference type="ARBA" id="ARBA00023049"/>
    </source>
</evidence>
<evidence type="ECO:0000256" key="2">
    <source>
        <dbReference type="ARBA" id="ARBA00004401"/>
    </source>
</evidence>
<dbReference type="SUPFAM" id="SSF55486">
    <property type="entry name" value="Metalloproteases ('zincins'), catalytic domain"/>
    <property type="match status" value="1"/>
</dbReference>
<dbReference type="Pfam" id="PF05649">
    <property type="entry name" value="Peptidase_M13_N"/>
    <property type="match status" value="1"/>
</dbReference>
<dbReference type="PROSITE" id="PS51885">
    <property type="entry name" value="NEPRILYSIN"/>
    <property type="match status" value="1"/>
</dbReference>
<evidence type="ECO:0000256" key="7">
    <source>
        <dbReference type="ARBA" id="ARBA00022833"/>
    </source>
</evidence>
<dbReference type="Pfam" id="PF01431">
    <property type="entry name" value="Peptidase_M13"/>
    <property type="match status" value="1"/>
</dbReference>
<keyword evidence="5" id="KW-0479">Metal-binding</keyword>
<evidence type="ECO:0000256" key="3">
    <source>
        <dbReference type="ARBA" id="ARBA00007357"/>
    </source>
</evidence>
<comment type="cofactor">
    <cofactor evidence="1">
        <name>Zn(2+)</name>
        <dbReference type="ChEBI" id="CHEBI:29105"/>
    </cofactor>
</comment>
<dbReference type="EnsemblMetazoa" id="XM_008215847">
    <property type="protein sequence ID" value="XP_008214069"/>
    <property type="gene ID" value="LOC100121441"/>
</dbReference>
<evidence type="ECO:0000256" key="9">
    <source>
        <dbReference type="SAM" id="SignalP"/>
    </source>
</evidence>
<feature type="domain" description="Peptidase M13 C-terminal" evidence="10">
    <location>
        <begin position="522"/>
        <end position="714"/>
    </location>
</feature>